<evidence type="ECO:0000256" key="2">
    <source>
        <dbReference type="ARBA" id="ARBA00022840"/>
    </source>
</evidence>
<organism evidence="5 6">
    <name type="scientific">Trema orientale</name>
    <name type="common">Charcoal tree</name>
    <name type="synonym">Celtis orientalis</name>
    <dbReference type="NCBI Taxonomy" id="63057"/>
    <lineage>
        <taxon>Eukaryota</taxon>
        <taxon>Viridiplantae</taxon>
        <taxon>Streptophyta</taxon>
        <taxon>Embryophyta</taxon>
        <taxon>Tracheophyta</taxon>
        <taxon>Spermatophyta</taxon>
        <taxon>Magnoliopsida</taxon>
        <taxon>eudicotyledons</taxon>
        <taxon>Gunneridae</taxon>
        <taxon>Pentapetalae</taxon>
        <taxon>rosids</taxon>
        <taxon>fabids</taxon>
        <taxon>Rosales</taxon>
        <taxon>Cannabaceae</taxon>
        <taxon>Trema</taxon>
    </lineage>
</organism>
<evidence type="ECO:0000256" key="1">
    <source>
        <dbReference type="ARBA" id="ARBA00022741"/>
    </source>
</evidence>
<feature type="domain" description="ABC transporter" evidence="3">
    <location>
        <begin position="70"/>
        <end position="323"/>
    </location>
</feature>
<dbReference type="Pfam" id="PF04068">
    <property type="entry name" value="Fer4_RLI"/>
    <property type="match status" value="1"/>
</dbReference>
<dbReference type="SUPFAM" id="SSF54862">
    <property type="entry name" value="4Fe-4S ferredoxins"/>
    <property type="match status" value="1"/>
</dbReference>
<dbReference type="InterPro" id="IPR017900">
    <property type="entry name" value="4Fe4S_Fe_S_CS"/>
</dbReference>
<dbReference type="InterPro" id="IPR007209">
    <property type="entry name" value="RNaseL-inhib-like_metal-bd_dom"/>
</dbReference>
<dbReference type="SMART" id="SM00382">
    <property type="entry name" value="AAA"/>
    <property type="match status" value="1"/>
</dbReference>
<reference evidence="6" key="1">
    <citation type="submission" date="2016-06" db="EMBL/GenBank/DDBJ databases">
        <title>Parallel loss of symbiosis genes in relatives of nitrogen-fixing non-legume Parasponia.</title>
        <authorList>
            <person name="Van Velzen R."/>
            <person name="Holmer R."/>
            <person name="Bu F."/>
            <person name="Rutten L."/>
            <person name="Van Zeijl A."/>
            <person name="Liu W."/>
            <person name="Santuari L."/>
            <person name="Cao Q."/>
            <person name="Sharma T."/>
            <person name="Shen D."/>
            <person name="Roswanjaya Y."/>
            <person name="Wardhani T."/>
            <person name="Kalhor M.S."/>
            <person name="Jansen J."/>
            <person name="Van den Hoogen J."/>
            <person name="Gungor B."/>
            <person name="Hartog M."/>
            <person name="Hontelez J."/>
            <person name="Verver J."/>
            <person name="Yang W.-C."/>
            <person name="Schijlen E."/>
            <person name="Repin R."/>
            <person name="Schilthuizen M."/>
            <person name="Schranz E."/>
            <person name="Heidstra R."/>
            <person name="Miyata K."/>
            <person name="Fedorova E."/>
            <person name="Kohlen W."/>
            <person name="Bisseling T."/>
            <person name="Smit S."/>
            <person name="Geurts R."/>
        </authorList>
    </citation>
    <scope>NUCLEOTIDE SEQUENCE [LARGE SCALE GENOMIC DNA]</scope>
    <source>
        <strain evidence="6">cv. RG33-2</strain>
    </source>
</reference>
<evidence type="ECO:0000313" key="5">
    <source>
        <dbReference type="EMBL" id="POO02397.1"/>
    </source>
</evidence>
<dbReference type="GO" id="GO:0005524">
    <property type="term" value="F:ATP binding"/>
    <property type="evidence" value="ECO:0007669"/>
    <property type="project" value="UniProtKB-KW"/>
</dbReference>
<feature type="domain" description="4Fe-4S ferredoxin-type" evidence="4">
    <location>
        <begin position="46"/>
        <end position="75"/>
    </location>
</feature>
<dbReference type="Pfam" id="PF00005">
    <property type="entry name" value="ABC_tran"/>
    <property type="match status" value="2"/>
</dbReference>
<accession>A0A2P5FXA4</accession>
<dbReference type="InterPro" id="IPR013283">
    <property type="entry name" value="RLI1"/>
</dbReference>
<dbReference type="InterPro" id="IPR017896">
    <property type="entry name" value="4Fe4S_Fe-S-bd"/>
</dbReference>
<keyword evidence="2" id="KW-0067">ATP-binding</keyword>
<dbReference type="PROSITE" id="PS00198">
    <property type="entry name" value="4FE4S_FER_1"/>
    <property type="match status" value="1"/>
</dbReference>
<dbReference type="Proteomes" id="UP000237000">
    <property type="component" value="Unassembled WGS sequence"/>
</dbReference>
<dbReference type="InterPro" id="IPR027417">
    <property type="entry name" value="P-loop_NTPase"/>
</dbReference>
<gene>
    <name evidence="5" type="ORF">TorRG33x02_013810</name>
</gene>
<dbReference type="EMBL" id="JXTC01000004">
    <property type="protein sequence ID" value="POO02397.1"/>
    <property type="molecule type" value="Genomic_DNA"/>
</dbReference>
<evidence type="ECO:0000313" key="6">
    <source>
        <dbReference type="Proteomes" id="UP000237000"/>
    </source>
</evidence>
<dbReference type="PROSITE" id="PS00211">
    <property type="entry name" value="ABC_TRANSPORTER_1"/>
    <property type="match status" value="1"/>
</dbReference>
<protein>
    <submittedName>
        <fullName evidence="5">ABC transporter ABCE</fullName>
    </submittedName>
</protein>
<dbReference type="Gene3D" id="3.40.50.300">
    <property type="entry name" value="P-loop containing nucleotide triphosphate hydrolases"/>
    <property type="match status" value="2"/>
</dbReference>
<dbReference type="InParanoid" id="A0A2P5FXA4"/>
<dbReference type="FunFam" id="3.40.50.300:FF:000152">
    <property type="entry name" value="ATP-binding cassette, sub-family E, member 1"/>
    <property type="match status" value="1"/>
</dbReference>
<dbReference type="InterPro" id="IPR017871">
    <property type="entry name" value="ABC_transporter-like_CS"/>
</dbReference>
<keyword evidence="1" id="KW-0547">Nucleotide-binding</keyword>
<dbReference type="PROSITE" id="PS50893">
    <property type="entry name" value="ABC_TRANSPORTER_2"/>
    <property type="match status" value="1"/>
</dbReference>
<comment type="caution">
    <text evidence="5">The sequence shown here is derived from an EMBL/GenBank/DDBJ whole genome shotgun (WGS) entry which is preliminary data.</text>
</comment>
<sequence>MADRLTRIAIVSSDRCKPKKCRQECKKSCPVVKTGKLCIEVTTQSKIAFISEELCIGCGICVKKCPFEAIQIINLPKDLDKDTTHRYGPNTFKLHRLPVPRPGQVLGLVGTNGIGKSTALKVLAGKLKPNLGRFNNPPDWQEILTYFRGSELQNYFTRILEDNLKAIIKPQYVDHIPKAVQGNVGQVLDQKDERERKAELCNDLELNQVIDRNVGDLSGGELQRFAIAVVAIQKAEIYMFDEPSSYLDVKQRLKAAQAGLLKPDIVEGSDVEIPEFNVSYKPQKISPKFQSTVRHLLHQKIRDSYTHPQFVSDVMKPLLIEQLMDQEVVNLSGGELQRVALCLCLGKPADIYLIDEPSAYLDSEQRIVASKVIKRFILHAKKTAFVVEHDFIMATYLADRVIVYEGQPSIDCTANSPQSLLTGMNLFLSHLDITFRRDPTNYRPRINKLDSTKDREQKSAGSYYYLDD</sequence>
<evidence type="ECO:0000259" key="3">
    <source>
        <dbReference type="PROSITE" id="PS50893"/>
    </source>
</evidence>
<name>A0A2P5FXA4_TREOI</name>
<dbReference type="PANTHER" id="PTHR19248">
    <property type="entry name" value="ATP-BINDING TRANSPORT PROTEIN-RELATED"/>
    <property type="match status" value="1"/>
</dbReference>
<dbReference type="SUPFAM" id="SSF52540">
    <property type="entry name" value="P-loop containing nucleoside triphosphate hydrolases"/>
    <property type="match status" value="2"/>
</dbReference>
<dbReference type="Pfam" id="PF00037">
    <property type="entry name" value="Fer4"/>
    <property type="match status" value="1"/>
</dbReference>
<dbReference type="STRING" id="63057.A0A2P5FXA4"/>
<keyword evidence="6" id="KW-1185">Reference proteome</keyword>
<dbReference type="FunCoup" id="A0A2P5FXA4">
    <property type="interactions" value="3451"/>
</dbReference>
<dbReference type="InterPro" id="IPR003439">
    <property type="entry name" value="ABC_transporter-like_ATP-bd"/>
</dbReference>
<dbReference type="OrthoDB" id="6593433at2759"/>
<dbReference type="InterPro" id="IPR003593">
    <property type="entry name" value="AAA+_ATPase"/>
</dbReference>
<proteinExistence type="predicted"/>
<evidence type="ECO:0000259" key="4">
    <source>
        <dbReference type="PROSITE" id="PS51379"/>
    </source>
</evidence>
<dbReference type="AlphaFoldDB" id="A0A2P5FXA4"/>
<dbReference type="GO" id="GO:0016887">
    <property type="term" value="F:ATP hydrolysis activity"/>
    <property type="evidence" value="ECO:0007669"/>
    <property type="project" value="InterPro"/>
</dbReference>
<dbReference type="PRINTS" id="PR01868">
    <property type="entry name" value="ABCEFAMILY"/>
</dbReference>
<dbReference type="PROSITE" id="PS51379">
    <property type="entry name" value="4FE4S_FER_2"/>
    <property type="match status" value="1"/>
</dbReference>